<dbReference type="AlphaFoldDB" id="A0A6G9Y7J4"/>
<dbReference type="InterPro" id="IPR036259">
    <property type="entry name" value="MFS_trans_sf"/>
</dbReference>
<gene>
    <name evidence="1" type="ORF">F5544_06350</name>
</gene>
<dbReference type="RefSeq" id="WP_167472322.1">
    <property type="nucleotide sequence ID" value="NZ_CP046172.1"/>
</dbReference>
<reference evidence="1 2" key="1">
    <citation type="journal article" date="2019" name="ACS Chem. Biol.">
        <title>Identification and Mobilization of a Cryptic Antibiotic Biosynthesis Gene Locus from a Human-Pathogenic Nocardia Isolate.</title>
        <authorList>
            <person name="Herisse M."/>
            <person name="Ishida K."/>
            <person name="Porter J.L."/>
            <person name="Howden B."/>
            <person name="Hertweck C."/>
            <person name="Stinear T.P."/>
            <person name="Pidot S.J."/>
        </authorList>
    </citation>
    <scope>NUCLEOTIDE SEQUENCE [LARGE SCALE GENOMIC DNA]</scope>
    <source>
        <strain evidence="1 2">AUSMDU00012717</strain>
    </source>
</reference>
<protein>
    <recommendedName>
        <fullName evidence="3">MFS transporter</fullName>
    </recommendedName>
</protein>
<keyword evidence="2" id="KW-1185">Reference proteome</keyword>
<evidence type="ECO:0000313" key="2">
    <source>
        <dbReference type="Proteomes" id="UP000503540"/>
    </source>
</evidence>
<evidence type="ECO:0008006" key="3">
    <source>
        <dbReference type="Google" id="ProtNLM"/>
    </source>
</evidence>
<organism evidence="1 2">
    <name type="scientific">Nocardia arthritidis</name>
    <dbReference type="NCBI Taxonomy" id="228602"/>
    <lineage>
        <taxon>Bacteria</taxon>
        <taxon>Bacillati</taxon>
        <taxon>Actinomycetota</taxon>
        <taxon>Actinomycetes</taxon>
        <taxon>Mycobacteriales</taxon>
        <taxon>Nocardiaceae</taxon>
        <taxon>Nocardia</taxon>
    </lineage>
</organism>
<accession>A0A6G9Y7J4</accession>
<proteinExistence type="predicted"/>
<sequence>MTMPATTPHAGPVVAVIVLGTILDPLDAAMVAVALAPMHTYFGISVAEVSLLARTTVPYACSPQPLFAAGVLITIMNVARRVKSHGHEVDSPSAAR</sequence>
<dbReference type="Proteomes" id="UP000503540">
    <property type="component" value="Chromosome"/>
</dbReference>
<dbReference type="SUPFAM" id="SSF103473">
    <property type="entry name" value="MFS general substrate transporter"/>
    <property type="match status" value="1"/>
</dbReference>
<evidence type="ECO:0000313" key="1">
    <source>
        <dbReference type="EMBL" id="QIS09181.1"/>
    </source>
</evidence>
<dbReference type="KEGG" id="nah:F5544_06350"/>
<dbReference type="EMBL" id="CP046172">
    <property type="protein sequence ID" value="QIS09181.1"/>
    <property type="molecule type" value="Genomic_DNA"/>
</dbReference>
<name>A0A6G9Y7J4_9NOCA</name>